<evidence type="ECO:0000256" key="4">
    <source>
        <dbReference type="ARBA" id="ARBA00022989"/>
    </source>
</evidence>
<keyword evidence="8" id="KW-1185">Reference proteome</keyword>
<dbReference type="EMBL" id="QZVS01000087">
    <property type="protein sequence ID" value="RJT87767.1"/>
    <property type="molecule type" value="Genomic_DNA"/>
</dbReference>
<evidence type="ECO:0000256" key="2">
    <source>
        <dbReference type="ARBA" id="ARBA00022475"/>
    </source>
</evidence>
<gene>
    <name evidence="7" type="ORF">D6T64_12945</name>
</gene>
<feature type="transmembrane region" description="Helical" evidence="6">
    <location>
        <begin position="72"/>
        <end position="92"/>
    </location>
</feature>
<dbReference type="CDD" id="cd06580">
    <property type="entry name" value="TM_PBP1_transp_TpRbsC_like"/>
    <property type="match status" value="1"/>
</dbReference>
<evidence type="ECO:0000313" key="7">
    <source>
        <dbReference type="EMBL" id="RJT87767.1"/>
    </source>
</evidence>
<dbReference type="Proteomes" id="UP000272015">
    <property type="component" value="Unassembled WGS sequence"/>
</dbReference>
<protein>
    <submittedName>
        <fullName evidence="7">ABC transporter permease</fullName>
    </submittedName>
</protein>
<reference evidence="7 8" key="1">
    <citation type="submission" date="2018-09" db="EMBL/GenBank/DDBJ databases">
        <title>Novel species of Cryobacterium.</title>
        <authorList>
            <person name="Liu Q."/>
            <person name="Xin Y.-H."/>
        </authorList>
    </citation>
    <scope>NUCLEOTIDE SEQUENCE [LARGE SCALE GENOMIC DNA]</scope>
    <source>
        <strain evidence="7 8">Hh39</strain>
    </source>
</reference>
<keyword evidence="4 6" id="KW-1133">Transmembrane helix</keyword>
<feature type="transmembrane region" description="Helical" evidence="6">
    <location>
        <begin position="320"/>
        <end position="341"/>
    </location>
</feature>
<dbReference type="Gene3D" id="1.10.3470.10">
    <property type="entry name" value="ABC transporter involved in vitamin B12 uptake, BtuC"/>
    <property type="match status" value="1"/>
</dbReference>
<feature type="transmembrane region" description="Helical" evidence="6">
    <location>
        <begin position="210"/>
        <end position="231"/>
    </location>
</feature>
<dbReference type="Pfam" id="PF02653">
    <property type="entry name" value="BPD_transp_2"/>
    <property type="match status" value="1"/>
</dbReference>
<dbReference type="GO" id="GO:0005886">
    <property type="term" value="C:plasma membrane"/>
    <property type="evidence" value="ECO:0007669"/>
    <property type="project" value="UniProtKB-SubCell"/>
</dbReference>
<feature type="transmembrane region" description="Helical" evidence="6">
    <location>
        <begin position="361"/>
        <end position="382"/>
    </location>
</feature>
<feature type="transmembrane region" description="Helical" evidence="6">
    <location>
        <begin position="99"/>
        <end position="119"/>
    </location>
</feature>
<keyword evidence="3 6" id="KW-0812">Transmembrane</keyword>
<organism evidence="7 8">
    <name type="scientific">Cryobacterium melibiosiphilum</name>
    <dbReference type="NCBI Taxonomy" id="995039"/>
    <lineage>
        <taxon>Bacteria</taxon>
        <taxon>Bacillati</taxon>
        <taxon>Actinomycetota</taxon>
        <taxon>Actinomycetes</taxon>
        <taxon>Micrococcales</taxon>
        <taxon>Microbacteriaceae</taxon>
        <taxon>Cryobacterium</taxon>
    </lineage>
</organism>
<comment type="caution">
    <text evidence="7">The sequence shown here is derived from an EMBL/GenBank/DDBJ whole genome shotgun (WGS) entry which is preliminary data.</text>
</comment>
<sequence length="427" mass="44648">MTSTVTAGASPALRTTVLAQRNWKTAISLLVFALLGLIGFGLLGQSSDVTFNWTGTGDDVIIPNWVEDSKRIGVVFGILMLAITGVSVWFTWNRTRPPAWLVLVFGLLFVTALLASVGAGGRVPVIYLATGAISFAVPVILGAVAGVMGERVGVVNIAIEGQLLLGAFMAAIIGTMTGNLFLGIASAMIGGALVAMILASFSIKYLVDQIIIGVVLNVLVAGITSFFYSAVMTRNSEGFNFPGTLSFLAIPGLSDIPLIGPILFDNRITTYAVFVIVPLVGLLMYKTRWGLRLRAVGEHPLAADTVGINVNRTRFRVMTLAGLIAGLGGAALSIGAVGPFIRDMSAGQGYIALACVILGRWNPWYAATAALMFGFARIFQVWAGQAGSGIPADFIAMIPYLVTLVAVAGFVGKSIGPAAAGKAYVKQ</sequence>
<feature type="transmembrane region" description="Helical" evidence="6">
    <location>
        <begin position="268"/>
        <end position="285"/>
    </location>
</feature>
<dbReference type="AlphaFoldDB" id="A0A3A5MCB0"/>
<dbReference type="InterPro" id="IPR037294">
    <property type="entry name" value="ABC_BtuC-like"/>
</dbReference>
<dbReference type="InterPro" id="IPR001851">
    <property type="entry name" value="ABC_transp_permease"/>
</dbReference>
<dbReference type="PANTHER" id="PTHR43370">
    <property type="entry name" value="SUGAR ABC TRANSPORTER INTEGRAL MEMBRANE PROTEIN-RELATED"/>
    <property type="match status" value="1"/>
</dbReference>
<name>A0A3A5MCB0_9MICO</name>
<evidence type="ECO:0000256" key="1">
    <source>
        <dbReference type="ARBA" id="ARBA00004651"/>
    </source>
</evidence>
<keyword evidence="5 6" id="KW-0472">Membrane</keyword>
<accession>A0A3A5MCB0</accession>
<dbReference type="GO" id="GO:0022857">
    <property type="term" value="F:transmembrane transporter activity"/>
    <property type="evidence" value="ECO:0007669"/>
    <property type="project" value="InterPro"/>
</dbReference>
<dbReference type="PANTHER" id="PTHR43370:SF1">
    <property type="entry name" value="GUANOSINE ABC TRANSPORTER PERMEASE PROTEIN NUPQ"/>
    <property type="match status" value="1"/>
</dbReference>
<proteinExistence type="predicted"/>
<feature type="transmembrane region" description="Helical" evidence="6">
    <location>
        <begin position="125"/>
        <end position="147"/>
    </location>
</feature>
<evidence type="ECO:0000256" key="5">
    <source>
        <dbReference type="ARBA" id="ARBA00023136"/>
    </source>
</evidence>
<keyword evidence="2" id="KW-1003">Cell membrane</keyword>
<dbReference type="OrthoDB" id="9792579at2"/>
<feature type="transmembrane region" description="Helical" evidence="6">
    <location>
        <begin position="23"/>
        <end position="43"/>
    </location>
</feature>
<evidence type="ECO:0000313" key="8">
    <source>
        <dbReference type="Proteomes" id="UP000272015"/>
    </source>
</evidence>
<feature type="transmembrane region" description="Helical" evidence="6">
    <location>
        <begin position="180"/>
        <end position="203"/>
    </location>
</feature>
<dbReference type="RefSeq" id="WP_119975102.1">
    <property type="nucleotide sequence ID" value="NZ_JBHSQA010000011.1"/>
</dbReference>
<evidence type="ECO:0000256" key="6">
    <source>
        <dbReference type="SAM" id="Phobius"/>
    </source>
</evidence>
<feature type="transmembrane region" description="Helical" evidence="6">
    <location>
        <begin position="394"/>
        <end position="412"/>
    </location>
</feature>
<feature type="transmembrane region" description="Helical" evidence="6">
    <location>
        <begin position="154"/>
        <end position="174"/>
    </location>
</feature>
<comment type="subcellular location">
    <subcellularLocation>
        <location evidence="1">Cell membrane</location>
        <topology evidence="1">Multi-pass membrane protein</topology>
    </subcellularLocation>
</comment>
<evidence type="ECO:0000256" key="3">
    <source>
        <dbReference type="ARBA" id="ARBA00022692"/>
    </source>
</evidence>